<keyword evidence="5 6" id="KW-0472">Membrane</keyword>
<feature type="transmembrane region" description="Helical" evidence="6">
    <location>
        <begin position="537"/>
        <end position="555"/>
    </location>
</feature>
<dbReference type="Pfam" id="PF12832">
    <property type="entry name" value="MFS_1_like"/>
    <property type="match status" value="1"/>
</dbReference>
<keyword evidence="3 6" id="KW-0812">Transmembrane</keyword>
<dbReference type="InterPro" id="IPR051717">
    <property type="entry name" value="MFS_MFSD6"/>
</dbReference>
<evidence type="ECO:0000256" key="2">
    <source>
        <dbReference type="ARBA" id="ARBA00005241"/>
    </source>
</evidence>
<feature type="transmembrane region" description="Helical" evidence="6">
    <location>
        <begin position="425"/>
        <end position="446"/>
    </location>
</feature>
<evidence type="ECO:0000256" key="6">
    <source>
        <dbReference type="SAM" id="Phobius"/>
    </source>
</evidence>
<proteinExistence type="inferred from homology"/>
<feature type="transmembrane region" description="Helical" evidence="6">
    <location>
        <begin position="567"/>
        <end position="590"/>
    </location>
</feature>
<gene>
    <name evidence="8" type="ORF">ACAOBT_LOCUS2007</name>
</gene>
<evidence type="ECO:0000259" key="7">
    <source>
        <dbReference type="Pfam" id="PF12832"/>
    </source>
</evidence>
<keyword evidence="4 6" id="KW-1133">Transmembrane helix</keyword>
<sequence>MHVNHNLISLKCVLFLFFGAIGSLFPFLPIHMDSIGLSKDESILISAVAPIVALLGPLVAAPLADRLAGGVGGAKRSKNGRYLRVMIAVCMVLGTIMYWLLLAIPPIIRSPPNVAFICDENGGFILQDRCGAEKTCYNWGSSKGSVLVSDCIFTCNASSSYAGAVTPIYTDEEPLYNVDSVDYLDENAPLEPEFPAPTSEAAKFIPHPHMCFKNSSGGIVCEVYTEFSKPIDFRIGLYPNINDENDTESTCKYPFANEFTCRLPPDVRKNLTNDGQDDCHPLVLCKIENPYENRDSLLKRSQCGYDNISYWLYLFIRCIADIFPAAACTLLATAVVIATRETSTGRGDVGKQFAAGALGLAIFAPIIGGAANGRMLEAMICFTVLMAVAVVILLVDGSMPLSPPEWWWHTRCGLLALPMSSVRKYGLEIGALGVALFLLGVFWNAIDTFLPWHIVDIDKVKAEHMASGNASNVHLVIGLSITAGALPAVLFLIAAEKIVDYCGHSNLLIFCFINYIYHHLALMFIEKGSYLLFCEWMEIFTLHIMYITAVLYLRHLVPRKFTALGQALPIVAHFCLGRSLGAVLGGMAFTEYPKNFQDVHRAFTIAAMIVAIVYFIAYHFYMKPRCAAPLHLPPDPAPSVVQSAGENGSYAPLKVYHNSKSKKGHFRY</sequence>
<accession>A0A9P0JMG6</accession>
<feature type="transmembrane region" description="Helical" evidence="6">
    <location>
        <begin position="376"/>
        <end position="395"/>
    </location>
</feature>
<dbReference type="InterPro" id="IPR036259">
    <property type="entry name" value="MFS_trans_sf"/>
</dbReference>
<feature type="transmembrane region" description="Helical" evidence="6">
    <location>
        <begin position="473"/>
        <end position="495"/>
    </location>
</feature>
<evidence type="ECO:0000256" key="3">
    <source>
        <dbReference type="ARBA" id="ARBA00022692"/>
    </source>
</evidence>
<evidence type="ECO:0000313" key="9">
    <source>
        <dbReference type="Proteomes" id="UP001152888"/>
    </source>
</evidence>
<feature type="transmembrane region" description="Helical" evidence="6">
    <location>
        <begin position="507"/>
        <end position="525"/>
    </location>
</feature>
<dbReference type="OrthoDB" id="6414167at2759"/>
<evidence type="ECO:0000256" key="4">
    <source>
        <dbReference type="ARBA" id="ARBA00022989"/>
    </source>
</evidence>
<feature type="transmembrane region" description="Helical" evidence="6">
    <location>
        <begin position="43"/>
        <end position="64"/>
    </location>
</feature>
<evidence type="ECO:0000256" key="5">
    <source>
        <dbReference type="ARBA" id="ARBA00023136"/>
    </source>
</evidence>
<protein>
    <recommendedName>
        <fullName evidence="7">Major facilitator superfamily associated domain-containing protein</fullName>
    </recommendedName>
</protein>
<dbReference type="PANTHER" id="PTHR16172">
    <property type="entry name" value="MAJOR FACILITATOR SUPERFAMILY DOMAIN-CONTAINING PROTEIN 6-LIKE"/>
    <property type="match status" value="1"/>
</dbReference>
<dbReference type="SUPFAM" id="SSF103473">
    <property type="entry name" value="MFS general substrate transporter"/>
    <property type="match status" value="1"/>
</dbReference>
<dbReference type="Gene3D" id="1.20.1250.20">
    <property type="entry name" value="MFS general substrate transporter like domains"/>
    <property type="match status" value="2"/>
</dbReference>
<evidence type="ECO:0000313" key="8">
    <source>
        <dbReference type="EMBL" id="CAH1957288.1"/>
    </source>
</evidence>
<dbReference type="InterPro" id="IPR024989">
    <property type="entry name" value="MFS_assoc_dom"/>
</dbReference>
<feature type="domain" description="Major facilitator superfamily associated" evidence="7">
    <location>
        <begin position="7"/>
        <end position="591"/>
    </location>
</feature>
<dbReference type="PANTHER" id="PTHR16172:SF27">
    <property type="entry name" value="FI19426P1"/>
    <property type="match status" value="1"/>
</dbReference>
<feature type="transmembrane region" description="Helical" evidence="6">
    <location>
        <begin position="349"/>
        <end position="370"/>
    </location>
</feature>
<organism evidence="8 9">
    <name type="scientific">Acanthoscelides obtectus</name>
    <name type="common">Bean weevil</name>
    <name type="synonym">Bruchus obtectus</name>
    <dbReference type="NCBI Taxonomy" id="200917"/>
    <lineage>
        <taxon>Eukaryota</taxon>
        <taxon>Metazoa</taxon>
        <taxon>Ecdysozoa</taxon>
        <taxon>Arthropoda</taxon>
        <taxon>Hexapoda</taxon>
        <taxon>Insecta</taxon>
        <taxon>Pterygota</taxon>
        <taxon>Neoptera</taxon>
        <taxon>Endopterygota</taxon>
        <taxon>Coleoptera</taxon>
        <taxon>Polyphaga</taxon>
        <taxon>Cucujiformia</taxon>
        <taxon>Chrysomeloidea</taxon>
        <taxon>Chrysomelidae</taxon>
        <taxon>Bruchinae</taxon>
        <taxon>Bruchini</taxon>
        <taxon>Acanthoscelides</taxon>
    </lineage>
</organism>
<comment type="subcellular location">
    <subcellularLocation>
        <location evidence="1">Membrane</location>
        <topology evidence="1">Multi-pass membrane protein</topology>
    </subcellularLocation>
</comment>
<reference evidence="8" key="1">
    <citation type="submission" date="2022-03" db="EMBL/GenBank/DDBJ databases">
        <authorList>
            <person name="Sayadi A."/>
        </authorList>
    </citation>
    <scope>NUCLEOTIDE SEQUENCE</scope>
</reference>
<dbReference type="EMBL" id="CAKOFQ010006669">
    <property type="protein sequence ID" value="CAH1957288.1"/>
    <property type="molecule type" value="Genomic_DNA"/>
</dbReference>
<feature type="transmembrane region" description="Helical" evidence="6">
    <location>
        <begin position="12"/>
        <end position="31"/>
    </location>
</feature>
<feature type="transmembrane region" description="Helical" evidence="6">
    <location>
        <begin position="602"/>
        <end position="621"/>
    </location>
</feature>
<evidence type="ECO:0000256" key="1">
    <source>
        <dbReference type="ARBA" id="ARBA00004141"/>
    </source>
</evidence>
<keyword evidence="9" id="KW-1185">Reference proteome</keyword>
<dbReference type="GO" id="GO:0016020">
    <property type="term" value="C:membrane"/>
    <property type="evidence" value="ECO:0007669"/>
    <property type="project" value="UniProtKB-SubCell"/>
</dbReference>
<comment type="caution">
    <text evidence="8">The sequence shown here is derived from an EMBL/GenBank/DDBJ whole genome shotgun (WGS) entry which is preliminary data.</text>
</comment>
<feature type="transmembrane region" description="Helical" evidence="6">
    <location>
        <begin position="85"/>
        <end position="108"/>
    </location>
</feature>
<dbReference type="AlphaFoldDB" id="A0A9P0JMG6"/>
<feature type="transmembrane region" description="Helical" evidence="6">
    <location>
        <begin position="310"/>
        <end position="337"/>
    </location>
</feature>
<name>A0A9P0JMG6_ACAOB</name>
<comment type="similarity">
    <text evidence="2">Belongs to the major facilitator superfamily. MFSD6 family.</text>
</comment>
<dbReference type="Proteomes" id="UP001152888">
    <property type="component" value="Unassembled WGS sequence"/>
</dbReference>